<dbReference type="AlphaFoldDB" id="X0Y3J8"/>
<feature type="non-terminal residue" evidence="1">
    <location>
        <position position="40"/>
    </location>
</feature>
<name>X0Y3J8_9ZZZZ</name>
<protein>
    <submittedName>
        <fullName evidence="1">Uncharacterized protein</fullName>
    </submittedName>
</protein>
<proteinExistence type="predicted"/>
<sequence>MTQYIFLNCGPSGMQTKRNELTQLAFFGEWMKLRVVGTSK</sequence>
<organism evidence="1">
    <name type="scientific">marine sediment metagenome</name>
    <dbReference type="NCBI Taxonomy" id="412755"/>
    <lineage>
        <taxon>unclassified sequences</taxon>
        <taxon>metagenomes</taxon>
        <taxon>ecological metagenomes</taxon>
    </lineage>
</organism>
<dbReference type="EMBL" id="BARS01059184">
    <property type="protein sequence ID" value="GAG43278.1"/>
    <property type="molecule type" value="Genomic_DNA"/>
</dbReference>
<gene>
    <name evidence="1" type="ORF">S01H1_85887</name>
</gene>
<evidence type="ECO:0000313" key="1">
    <source>
        <dbReference type="EMBL" id="GAG43278.1"/>
    </source>
</evidence>
<accession>X0Y3J8</accession>
<reference evidence="1" key="1">
    <citation type="journal article" date="2014" name="Front. Microbiol.">
        <title>High frequency of phylogenetically diverse reductive dehalogenase-homologous genes in deep subseafloor sedimentary metagenomes.</title>
        <authorList>
            <person name="Kawai M."/>
            <person name="Futagami T."/>
            <person name="Toyoda A."/>
            <person name="Takaki Y."/>
            <person name="Nishi S."/>
            <person name="Hori S."/>
            <person name="Arai W."/>
            <person name="Tsubouchi T."/>
            <person name="Morono Y."/>
            <person name="Uchiyama I."/>
            <person name="Ito T."/>
            <person name="Fujiyama A."/>
            <person name="Inagaki F."/>
            <person name="Takami H."/>
        </authorList>
    </citation>
    <scope>NUCLEOTIDE SEQUENCE</scope>
    <source>
        <strain evidence="1">Expedition CK06-06</strain>
    </source>
</reference>
<comment type="caution">
    <text evidence="1">The sequence shown here is derived from an EMBL/GenBank/DDBJ whole genome shotgun (WGS) entry which is preliminary data.</text>
</comment>